<dbReference type="GO" id="GO:0016255">
    <property type="term" value="P:attachment of GPI anchor to protein"/>
    <property type="evidence" value="ECO:0007669"/>
    <property type="project" value="InterPro"/>
</dbReference>
<keyword evidence="1" id="KW-0812">Transmembrane</keyword>
<keyword evidence="4" id="KW-1185">Reference proteome</keyword>
<comment type="caution">
    <text evidence="3">The sequence shown here is derived from an EMBL/GenBank/DDBJ whole genome shotgun (WGS) entry which is preliminary data.</text>
</comment>
<feature type="signal peptide" evidence="2">
    <location>
        <begin position="1"/>
        <end position="26"/>
    </location>
</feature>
<dbReference type="Pfam" id="PF04113">
    <property type="entry name" value="Gpi16"/>
    <property type="match status" value="1"/>
</dbReference>
<dbReference type="GO" id="GO:0042765">
    <property type="term" value="C:GPI-anchor transamidase complex"/>
    <property type="evidence" value="ECO:0007669"/>
    <property type="project" value="InterPro"/>
</dbReference>
<feature type="chain" id="PRO_5042226265" evidence="2">
    <location>
        <begin position="27"/>
        <end position="605"/>
    </location>
</feature>
<dbReference type="PANTHER" id="PTHR12959">
    <property type="entry name" value="GPI TRANSAMIDASE COMPONENT PIG-T-RELATED"/>
    <property type="match status" value="1"/>
</dbReference>
<dbReference type="AlphaFoldDB" id="A0AAD9G7L0"/>
<dbReference type="PANTHER" id="PTHR12959:SF11">
    <property type="entry name" value="GPI TRANSAMIDASE COMPONENT PIG-T"/>
    <property type="match status" value="1"/>
</dbReference>
<gene>
    <name evidence="3" type="ORF">X943_003071</name>
</gene>
<reference evidence="3" key="1">
    <citation type="journal article" date="2014" name="Nucleic Acids Res.">
        <title>The evolutionary dynamics of variant antigen genes in Babesia reveal a history of genomic innovation underlying host-parasite interaction.</title>
        <authorList>
            <person name="Jackson A.P."/>
            <person name="Otto T.D."/>
            <person name="Darby A."/>
            <person name="Ramaprasad A."/>
            <person name="Xia D."/>
            <person name="Echaide I.E."/>
            <person name="Farber M."/>
            <person name="Gahlot S."/>
            <person name="Gamble J."/>
            <person name="Gupta D."/>
            <person name="Gupta Y."/>
            <person name="Jackson L."/>
            <person name="Malandrin L."/>
            <person name="Malas T.B."/>
            <person name="Moussa E."/>
            <person name="Nair M."/>
            <person name="Reid A.J."/>
            <person name="Sanders M."/>
            <person name="Sharma J."/>
            <person name="Tracey A."/>
            <person name="Quail M.A."/>
            <person name="Weir W."/>
            <person name="Wastling J.M."/>
            <person name="Hall N."/>
            <person name="Willadsen P."/>
            <person name="Lingelbach K."/>
            <person name="Shiels B."/>
            <person name="Tait A."/>
            <person name="Berriman M."/>
            <person name="Allred D.R."/>
            <person name="Pain A."/>
        </authorList>
    </citation>
    <scope>NUCLEOTIDE SEQUENCE</scope>
    <source>
        <strain evidence="3">1802A</strain>
    </source>
</reference>
<proteinExistence type="predicted"/>
<sequence>MIKTLGDLIVFCGVTLLLLCGQGLRAESDVVKEKLAVQPLENGDMLYVYDIEINTTEYAHFEEHMAYPGMLMDMLAPDFAKLFLKSHVQRFDAIQHSGEWKAAWGISAFPLLRQGCSLQASWPDIYSDLEVYDFFETLALGLWGLTGSQFHVLASRNAVILDLTRIASLEEPITSKRKSKTFVASYSEDAFCVDNLYKWRTMLPSLANYGLLSIINDERIWSKSAYKGVRSRMSYKNPVLTLDVQFQIVLSRDIVTSKLWDIYPRHEMPKMLPGVSSSIVELLVPAPFRNSLGGQDRIGFNVFQGEFSGLSKAFEHLHTATRDGFKSPPIPMLTFDVSELESTTHNVLKRVQSSLSVVIKNSHDVEKHVKFIQPLPYWALPQLSSMTIDIIQHDDNNKIKRLLSCSGSDCLQRTAYRERHLKHYDVLNTRTLTLRKNARHEDSAASDLGKSEPTHGDFLALYDIELEEDLSVPLVVYDKSEYWIQFGFSVLMPPRSELACRVDIQKNKLDFDDIDYSMHRGQLIHSGILIESDNAVFDDFCELDATVHQTGEFFSYIILADNTMPFNVMAGTGVVCGLLFGLVFNLATRKGYAAEEAVKRHSKTE</sequence>
<dbReference type="InterPro" id="IPR007245">
    <property type="entry name" value="PIG-T"/>
</dbReference>
<evidence type="ECO:0000313" key="4">
    <source>
        <dbReference type="Proteomes" id="UP001195914"/>
    </source>
</evidence>
<feature type="transmembrane region" description="Helical" evidence="1">
    <location>
        <begin position="566"/>
        <end position="587"/>
    </location>
</feature>
<organism evidence="3 4">
    <name type="scientific">Babesia divergens</name>
    <dbReference type="NCBI Taxonomy" id="32595"/>
    <lineage>
        <taxon>Eukaryota</taxon>
        <taxon>Sar</taxon>
        <taxon>Alveolata</taxon>
        <taxon>Apicomplexa</taxon>
        <taxon>Aconoidasida</taxon>
        <taxon>Piroplasmida</taxon>
        <taxon>Babesiidae</taxon>
        <taxon>Babesia</taxon>
    </lineage>
</organism>
<accession>A0AAD9G7L0</accession>
<keyword evidence="2" id="KW-0732">Signal</keyword>
<evidence type="ECO:0000256" key="1">
    <source>
        <dbReference type="SAM" id="Phobius"/>
    </source>
</evidence>
<evidence type="ECO:0000256" key="2">
    <source>
        <dbReference type="SAM" id="SignalP"/>
    </source>
</evidence>
<keyword evidence="1" id="KW-0472">Membrane</keyword>
<name>A0AAD9G7L0_BABDI</name>
<dbReference type="EMBL" id="JAHBMH010000073">
    <property type="protein sequence ID" value="KAK1933302.1"/>
    <property type="molecule type" value="Genomic_DNA"/>
</dbReference>
<protein>
    <submittedName>
        <fullName evidence="3">Membrane protein</fullName>
    </submittedName>
</protein>
<evidence type="ECO:0000313" key="3">
    <source>
        <dbReference type="EMBL" id="KAK1933302.1"/>
    </source>
</evidence>
<reference evidence="3" key="2">
    <citation type="submission" date="2021-05" db="EMBL/GenBank/DDBJ databases">
        <authorList>
            <person name="Pain A."/>
        </authorList>
    </citation>
    <scope>NUCLEOTIDE SEQUENCE</scope>
    <source>
        <strain evidence="3">1802A</strain>
    </source>
</reference>
<dbReference type="Proteomes" id="UP001195914">
    <property type="component" value="Unassembled WGS sequence"/>
</dbReference>
<keyword evidence="1" id="KW-1133">Transmembrane helix</keyword>